<dbReference type="Proteomes" id="UP000006860">
    <property type="component" value="Chromosome"/>
</dbReference>
<dbReference type="KEGG" id="pbs:Plabr_1180"/>
<proteinExistence type="predicted"/>
<dbReference type="HOGENOM" id="CLU_1634135_0_0_0"/>
<protein>
    <submittedName>
        <fullName evidence="2">Uncharacterized protein</fullName>
    </submittedName>
</protein>
<keyword evidence="3" id="KW-1185">Reference proteome</keyword>
<dbReference type="EMBL" id="CP002546">
    <property type="protein sequence ID" value="ADY58796.1"/>
    <property type="molecule type" value="Genomic_DNA"/>
</dbReference>
<gene>
    <name evidence="2" type="ordered locus">Plabr_1180</name>
</gene>
<evidence type="ECO:0000313" key="3">
    <source>
        <dbReference type="Proteomes" id="UP000006860"/>
    </source>
</evidence>
<name>F0SLQ5_RUBBR</name>
<evidence type="ECO:0000256" key="1">
    <source>
        <dbReference type="SAM" id="MobiDB-lite"/>
    </source>
</evidence>
<reference evidence="3" key="1">
    <citation type="submission" date="2011-02" db="EMBL/GenBank/DDBJ databases">
        <title>The complete genome of Planctomyces brasiliensis DSM 5305.</title>
        <authorList>
            <person name="Lucas S."/>
            <person name="Copeland A."/>
            <person name="Lapidus A."/>
            <person name="Bruce D."/>
            <person name="Goodwin L."/>
            <person name="Pitluck S."/>
            <person name="Kyrpides N."/>
            <person name="Mavromatis K."/>
            <person name="Pagani I."/>
            <person name="Ivanova N."/>
            <person name="Ovchinnikova G."/>
            <person name="Lu M."/>
            <person name="Detter J.C."/>
            <person name="Han C."/>
            <person name="Land M."/>
            <person name="Hauser L."/>
            <person name="Markowitz V."/>
            <person name="Cheng J.-F."/>
            <person name="Hugenholtz P."/>
            <person name="Woyke T."/>
            <person name="Wu D."/>
            <person name="Tindall B."/>
            <person name="Pomrenke H.G."/>
            <person name="Brambilla E."/>
            <person name="Klenk H.-P."/>
            <person name="Eisen J.A."/>
        </authorList>
    </citation>
    <scope>NUCLEOTIDE SEQUENCE [LARGE SCALE GENOMIC DNA]</scope>
    <source>
        <strain evidence="3">ATCC 49424 / DSM 5305 / JCM 21570 / NBRC 103401 / IFAM 1448</strain>
    </source>
</reference>
<sequence>MVRRKPSRVRGETRGELCLDSCQLSGEQQAGYIDLLLRGGSPAAAAQQLGLELFDVLAVIAEDEAFQARVDAAYDALSQNVAARLYQEAMKGSVSAMTFWLKNRPPPEWPGTQGEATDRNELDGLSDEELLRLARLEEIAIPPELEADITSAGGDEGSSLVS</sequence>
<evidence type="ECO:0000313" key="2">
    <source>
        <dbReference type="EMBL" id="ADY58796.1"/>
    </source>
</evidence>
<dbReference type="AlphaFoldDB" id="F0SLQ5"/>
<feature type="region of interest" description="Disordered" evidence="1">
    <location>
        <begin position="104"/>
        <end position="124"/>
    </location>
</feature>
<organism evidence="2 3">
    <name type="scientific">Rubinisphaera brasiliensis (strain ATCC 49424 / DSM 5305 / JCM 21570 / IAM 15109 / NBRC 103401 / IFAM 1448)</name>
    <name type="common">Planctomyces brasiliensis</name>
    <dbReference type="NCBI Taxonomy" id="756272"/>
    <lineage>
        <taxon>Bacteria</taxon>
        <taxon>Pseudomonadati</taxon>
        <taxon>Planctomycetota</taxon>
        <taxon>Planctomycetia</taxon>
        <taxon>Planctomycetales</taxon>
        <taxon>Planctomycetaceae</taxon>
        <taxon>Rubinisphaera</taxon>
    </lineage>
</organism>
<accession>F0SLQ5</accession>